<dbReference type="RefSeq" id="XP_026679556.1">
    <property type="nucleotide sequence ID" value="XM_026823755.1"/>
</dbReference>
<reference evidence="4" key="1">
    <citation type="submission" date="2025-08" db="UniProtKB">
        <authorList>
            <consortium name="RefSeq"/>
        </authorList>
    </citation>
    <scope>IDENTIFICATION</scope>
</reference>
<feature type="chain" id="PRO_5017925931" evidence="2">
    <location>
        <begin position="22"/>
        <end position="436"/>
    </location>
</feature>
<feature type="region of interest" description="Disordered" evidence="1">
    <location>
        <begin position="19"/>
        <end position="57"/>
    </location>
</feature>
<feature type="compositionally biased region" description="Basic and acidic residues" evidence="1">
    <location>
        <begin position="407"/>
        <end position="421"/>
    </location>
</feature>
<evidence type="ECO:0000313" key="3">
    <source>
        <dbReference type="Proteomes" id="UP000079169"/>
    </source>
</evidence>
<protein>
    <submittedName>
        <fullName evidence="4">Uncharacterized protein LOC103509405</fullName>
    </submittedName>
</protein>
<accession>A0A3Q0ITG2</accession>
<sequence length="436" mass="50033">MMYSFILLTRFFSLIPRGGRGGVQNTRGGSRNSAVRGKINPQNRRTPGTPTGGVRKQPFKSKGNLQGSKNLKTMSFKSLKYSLLQMNKDIKENEQPLAAFLRQAFYDLSNEDKTHFLLLARLLLKNQNAVKLLSYEVKKCLDKKFGEGTEEEVIKKKLDLLKEKKTKFFNEYKVAFKDQGNLEEKEKAIDDALPILAGQNFTEEHIPKPEEYVTDPNHTEEDFINNFKMTFVKSYYEKFLYRLNNGAAPTKSTEKRLKFHLDNGFLSHLLADKVKLKTNTVLPAVLTKYVKPIVHSVTKEKVERSIRTSVEHMTKNNEQVQTDISDFIGKEKVSAEVLRDFADCIIMFDKIATSIKFKLLNYTPYINLTADVKKSIFEELVNSVYTGAFNILVNKIKTSEKKFEDMVKDEVKEGEENKETSVDPLEDEEEEEAEAE</sequence>
<name>A0A3Q0ITG2_DIACI</name>
<keyword evidence="3" id="KW-1185">Reference proteome</keyword>
<dbReference type="KEGG" id="dci:103509405"/>
<organism evidence="3 4">
    <name type="scientific">Diaphorina citri</name>
    <name type="common">Asian citrus psyllid</name>
    <dbReference type="NCBI Taxonomy" id="121845"/>
    <lineage>
        <taxon>Eukaryota</taxon>
        <taxon>Metazoa</taxon>
        <taxon>Ecdysozoa</taxon>
        <taxon>Arthropoda</taxon>
        <taxon>Hexapoda</taxon>
        <taxon>Insecta</taxon>
        <taxon>Pterygota</taxon>
        <taxon>Neoptera</taxon>
        <taxon>Paraneoptera</taxon>
        <taxon>Hemiptera</taxon>
        <taxon>Sternorrhyncha</taxon>
        <taxon>Psylloidea</taxon>
        <taxon>Psyllidae</taxon>
        <taxon>Diaphorininae</taxon>
        <taxon>Diaphorina</taxon>
    </lineage>
</organism>
<evidence type="ECO:0000313" key="4">
    <source>
        <dbReference type="RefSeq" id="XP_026679556.1"/>
    </source>
</evidence>
<feature type="compositionally biased region" description="Polar residues" evidence="1">
    <location>
        <begin position="40"/>
        <end position="49"/>
    </location>
</feature>
<dbReference type="Proteomes" id="UP000079169">
    <property type="component" value="Unplaced"/>
</dbReference>
<dbReference type="PaxDb" id="121845-A0A3Q0ITG2"/>
<evidence type="ECO:0000256" key="1">
    <source>
        <dbReference type="SAM" id="MobiDB-lite"/>
    </source>
</evidence>
<dbReference type="GeneID" id="103509405"/>
<gene>
    <name evidence="4" type="primary">LOC103509405</name>
</gene>
<feature type="signal peptide" evidence="2">
    <location>
        <begin position="1"/>
        <end position="21"/>
    </location>
</feature>
<keyword evidence="2" id="KW-0732">Signal</keyword>
<feature type="region of interest" description="Disordered" evidence="1">
    <location>
        <begin position="407"/>
        <end position="436"/>
    </location>
</feature>
<proteinExistence type="predicted"/>
<dbReference type="AlphaFoldDB" id="A0A3Q0ITG2"/>
<evidence type="ECO:0000256" key="2">
    <source>
        <dbReference type="SAM" id="SignalP"/>
    </source>
</evidence>
<feature type="compositionally biased region" description="Acidic residues" evidence="1">
    <location>
        <begin position="424"/>
        <end position="436"/>
    </location>
</feature>